<evidence type="ECO:0000313" key="2">
    <source>
        <dbReference type="EMBL" id="CAB9511124.1"/>
    </source>
</evidence>
<comment type="caution">
    <text evidence="2">The sequence shown here is derived from an EMBL/GenBank/DDBJ whole genome shotgun (WGS) entry which is preliminary data.</text>
</comment>
<dbReference type="NCBIfam" id="NF038131">
    <property type="entry name" value="choice_anch_K"/>
    <property type="match status" value="1"/>
</dbReference>
<dbReference type="AlphaFoldDB" id="A0A9N8E1Q5"/>
<proteinExistence type="predicted"/>
<feature type="signal peptide" evidence="1">
    <location>
        <begin position="1"/>
        <end position="18"/>
    </location>
</feature>
<gene>
    <name evidence="2" type="ORF">SEMRO_469_G149330.1</name>
</gene>
<dbReference type="EMBL" id="CAICTM010000468">
    <property type="protein sequence ID" value="CAB9511124.1"/>
    <property type="molecule type" value="Genomic_DNA"/>
</dbReference>
<dbReference type="InterPro" id="IPR047995">
    <property type="entry name" value="Choice_anch_K"/>
</dbReference>
<evidence type="ECO:0000256" key="1">
    <source>
        <dbReference type="SAM" id="SignalP"/>
    </source>
</evidence>
<keyword evidence="1" id="KW-0732">Signal</keyword>
<sequence>MKFLNLSLLALLPGYIYAQPATDPLSVVGPGGVPIICETFSLNIDDVTFEFQNYNSDANLVDLGTGSIAWGRPANDNDLKSMMSTAKTIPSPYTAIVNDVFQLGSLTHHNNAIFGIHVNTVELVVSVVINGDVYSFVYNLAIHETLNVGDCSAH</sequence>
<accession>A0A9N8E1Q5</accession>
<feature type="chain" id="PRO_5040279382" evidence="1">
    <location>
        <begin position="19"/>
        <end position="154"/>
    </location>
</feature>
<organism evidence="2 3">
    <name type="scientific">Seminavis robusta</name>
    <dbReference type="NCBI Taxonomy" id="568900"/>
    <lineage>
        <taxon>Eukaryota</taxon>
        <taxon>Sar</taxon>
        <taxon>Stramenopiles</taxon>
        <taxon>Ochrophyta</taxon>
        <taxon>Bacillariophyta</taxon>
        <taxon>Bacillariophyceae</taxon>
        <taxon>Bacillariophycidae</taxon>
        <taxon>Naviculales</taxon>
        <taxon>Naviculaceae</taxon>
        <taxon>Seminavis</taxon>
    </lineage>
</organism>
<evidence type="ECO:0000313" key="3">
    <source>
        <dbReference type="Proteomes" id="UP001153069"/>
    </source>
</evidence>
<reference evidence="2" key="1">
    <citation type="submission" date="2020-06" db="EMBL/GenBank/DDBJ databases">
        <authorList>
            <consortium name="Plant Systems Biology data submission"/>
        </authorList>
    </citation>
    <scope>NUCLEOTIDE SEQUENCE</scope>
    <source>
        <strain evidence="2">D6</strain>
    </source>
</reference>
<name>A0A9N8E1Q5_9STRA</name>
<dbReference type="Proteomes" id="UP001153069">
    <property type="component" value="Unassembled WGS sequence"/>
</dbReference>
<keyword evidence="3" id="KW-1185">Reference proteome</keyword>
<protein>
    <submittedName>
        <fullName evidence="2">Uncharacterized protein</fullName>
    </submittedName>
</protein>